<dbReference type="EMBL" id="CP151767">
    <property type="protein sequence ID" value="WZU67105.1"/>
    <property type="molecule type" value="Genomic_DNA"/>
</dbReference>
<evidence type="ECO:0000313" key="3">
    <source>
        <dbReference type="Proteomes" id="UP001470809"/>
    </source>
</evidence>
<accession>A0AAN0M9E1</accession>
<protein>
    <recommendedName>
        <fullName evidence="4">DUF998 domain-containing protein</fullName>
    </recommendedName>
</protein>
<keyword evidence="1" id="KW-0472">Membrane</keyword>
<name>A0AAN0M9E1_9RHOB</name>
<sequence length="254" mass="27543">MLGPFAAVTPKGQIAMHEDRKHDMVMSYHRVRTALGLLGMALPCVLLLGGLIDYHRIEPSISDFYHTIYRDIFVGTLCAIGVFLICYRGYGRTPGDVIDDDWLGTVAGISAFGVALFPNESPTAQVATMTQNMVGMGTSPLVHYASALVFFACLAVFCLSKFTRGAQPGRRVIYRICGWIILCALIGIALASVLKIFGTGPARAIVVANNLVFWFEAVGIWAFGLSWLVKGKADIGLARLAGKLPLDDEDQVRS</sequence>
<reference evidence="2" key="1">
    <citation type="submission" date="2024-08" db="EMBL/GenBank/DDBJ databases">
        <title>Phylogenomic analyses of a clade within the roseobacter group suggest taxonomic reassignments of species of the genera Aestuariivita, Citreicella, Loktanella, Nautella, Pelagibaca, Ruegeria, Thalassobius, Thiobacimonas and Tropicibacter, and the proposal o.</title>
        <authorList>
            <person name="Jeon C.O."/>
        </authorList>
    </citation>
    <scope>NUCLEOTIDE SEQUENCE</scope>
    <source>
        <strain evidence="2">SS1-5</strain>
    </source>
</reference>
<dbReference type="RefSeq" id="WP_342076417.1">
    <property type="nucleotide sequence ID" value="NZ_CP151767.2"/>
</dbReference>
<feature type="transmembrane region" description="Helical" evidence="1">
    <location>
        <begin position="211"/>
        <end position="229"/>
    </location>
</feature>
<gene>
    <name evidence="2" type="ORF">AABB31_19435</name>
</gene>
<feature type="transmembrane region" description="Helical" evidence="1">
    <location>
        <begin position="141"/>
        <end position="160"/>
    </location>
</feature>
<feature type="transmembrane region" description="Helical" evidence="1">
    <location>
        <begin position="172"/>
        <end position="191"/>
    </location>
</feature>
<evidence type="ECO:0008006" key="4">
    <source>
        <dbReference type="Google" id="ProtNLM"/>
    </source>
</evidence>
<dbReference type="AlphaFoldDB" id="A0AAN0M9E1"/>
<organism evidence="2 3">
    <name type="scientific">Yoonia rhodophyticola</name>
    <dbReference type="NCBI Taxonomy" id="3137370"/>
    <lineage>
        <taxon>Bacteria</taxon>
        <taxon>Pseudomonadati</taxon>
        <taxon>Pseudomonadota</taxon>
        <taxon>Alphaproteobacteria</taxon>
        <taxon>Rhodobacterales</taxon>
        <taxon>Paracoccaceae</taxon>
        <taxon>Yoonia</taxon>
    </lineage>
</organism>
<feature type="transmembrane region" description="Helical" evidence="1">
    <location>
        <begin position="72"/>
        <end position="90"/>
    </location>
</feature>
<evidence type="ECO:0000256" key="1">
    <source>
        <dbReference type="SAM" id="Phobius"/>
    </source>
</evidence>
<dbReference type="KEGG" id="yrh:AABB31_19435"/>
<keyword evidence="1" id="KW-1133">Transmembrane helix</keyword>
<keyword evidence="3" id="KW-1185">Reference proteome</keyword>
<feature type="transmembrane region" description="Helical" evidence="1">
    <location>
        <begin position="34"/>
        <end position="52"/>
    </location>
</feature>
<dbReference type="Proteomes" id="UP001470809">
    <property type="component" value="Chromosome"/>
</dbReference>
<evidence type="ECO:0000313" key="2">
    <source>
        <dbReference type="EMBL" id="WZU67105.1"/>
    </source>
</evidence>
<keyword evidence="1" id="KW-0812">Transmembrane</keyword>
<proteinExistence type="predicted"/>